<dbReference type="RefSeq" id="WP_238149581.1">
    <property type="nucleotide sequence ID" value="NZ_NFZS01000001.1"/>
</dbReference>
<dbReference type="FunFam" id="3.30.70.270:FF:000001">
    <property type="entry name" value="Diguanylate cyclase domain protein"/>
    <property type="match status" value="1"/>
</dbReference>
<reference evidence="4 5" key="1">
    <citation type="journal article" date="2018" name="Genet. Mol. Biol.">
        <title>The genome sequence of Dyella jiangningensis FCAV SCS01 from a lignocellulose-decomposing microbial consortium metagenome reveals potential for biotechnological applications.</title>
        <authorList>
            <person name="Desiderato J.G."/>
            <person name="Alvarenga D.O."/>
            <person name="Constancio M.T.L."/>
            <person name="Alves L.M.C."/>
            <person name="Varani A.M."/>
        </authorList>
    </citation>
    <scope>NUCLEOTIDE SEQUENCE [LARGE SCALE GENOMIC DNA]</scope>
    <source>
        <strain evidence="4 5">FCAV SCS01</strain>
    </source>
</reference>
<dbReference type="Gene3D" id="3.30.450.40">
    <property type="match status" value="1"/>
</dbReference>
<evidence type="ECO:0000313" key="5">
    <source>
        <dbReference type="Proteomes" id="UP000248926"/>
    </source>
</evidence>
<dbReference type="SUPFAM" id="SSF55785">
    <property type="entry name" value="PYP-like sensor domain (PAS domain)"/>
    <property type="match status" value="1"/>
</dbReference>
<dbReference type="Pfam" id="PF00989">
    <property type="entry name" value="PAS"/>
    <property type="match status" value="1"/>
</dbReference>
<dbReference type="InterPro" id="IPR035965">
    <property type="entry name" value="PAS-like_dom_sf"/>
</dbReference>
<dbReference type="PROSITE" id="PS50112">
    <property type="entry name" value="PAS"/>
    <property type="match status" value="1"/>
</dbReference>
<dbReference type="InterPro" id="IPR052163">
    <property type="entry name" value="DGC-Regulatory_Protein"/>
</dbReference>
<dbReference type="Pfam" id="PF13185">
    <property type="entry name" value="GAF_2"/>
    <property type="match status" value="1"/>
</dbReference>
<dbReference type="InterPro" id="IPR029787">
    <property type="entry name" value="Nucleotide_cyclase"/>
</dbReference>
<comment type="cofactor">
    <cofactor evidence="1">
        <name>Mg(2+)</name>
        <dbReference type="ChEBI" id="CHEBI:18420"/>
    </cofactor>
</comment>
<organism evidence="4 5">
    <name type="scientific">Dyella jiangningensis</name>
    <dbReference type="NCBI Taxonomy" id="1379159"/>
    <lineage>
        <taxon>Bacteria</taxon>
        <taxon>Pseudomonadati</taxon>
        <taxon>Pseudomonadota</taxon>
        <taxon>Gammaproteobacteria</taxon>
        <taxon>Lysobacterales</taxon>
        <taxon>Rhodanobacteraceae</taxon>
        <taxon>Dyella</taxon>
    </lineage>
</organism>
<dbReference type="InterPro" id="IPR000160">
    <property type="entry name" value="GGDEF_dom"/>
</dbReference>
<sequence length="459" mass="50995">MTTQPIVLTSLNKIMDLLWDAICVVDEEGRYVFVSASYERIFGYTPAEVIGRPMIDLVHPDDRELTLQTANAIMAGQPQSHFHNRYVRKDGKIVHIMWSARWSETDRLRIAVARDITELKRAELMTDALHAISEAAHASDNLPSLFEQIHRIIAGLLPADNFFVALYDARRNELSFPYFVDERDTAPPTQPFDSGTLTAELIRRGEALLFTPSLRPPGALPLHGTDALQWLGAPLTSHGNTVGALVLQSYSDAIAYTETDKELLQFVSTQVASAIERKQAEARLHHIARHDPLTDLANRDLFYQQLESALEHARRFGGRVGLLYIDLDKFKQVNDHHGHHVGDLLLREVASRIVSHVREADVTGRLGGDEFVVLLNALQSPNDSLHVAEKIRHALHAPFSLAGHEVRIATSIGVATHPEHGADPEPLTRAADGAMYEAKKLGGNRVHFAGDASGYDRDD</sequence>
<name>A0A328P6C1_9GAMM</name>
<dbReference type="Pfam" id="PF00990">
    <property type="entry name" value="GGDEF"/>
    <property type="match status" value="1"/>
</dbReference>
<proteinExistence type="predicted"/>
<dbReference type="SUPFAM" id="SSF55781">
    <property type="entry name" value="GAF domain-like"/>
    <property type="match status" value="1"/>
</dbReference>
<dbReference type="AlphaFoldDB" id="A0A328P6C1"/>
<dbReference type="GO" id="GO:0006355">
    <property type="term" value="P:regulation of DNA-templated transcription"/>
    <property type="evidence" value="ECO:0007669"/>
    <property type="project" value="InterPro"/>
</dbReference>
<dbReference type="Gene3D" id="3.30.70.270">
    <property type="match status" value="1"/>
</dbReference>
<dbReference type="PANTHER" id="PTHR46663:SF3">
    <property type="entry name" value="SLL0267 PROTEIN"/>
    <property type="match status" value="1"/>
</dbReference>
<keyword evidence="5" id="KW-1185">Reference proteome</keyword>
<dbReference type="CDD" id="cd01949">
    <property type="entry name" value="GGDEF"/>
    <property type="match status" value="1"/>
</dbReference>
<evidence type="ECO:0000259" key="2">
    <source>
        <dbReference type="PROSITE" id="PS50112"/>
    </source>
</evidence>
<dbReference type="Proteomes" id="UP000248926">
    <property type="component" value="Unassembled WGS sequence"/>
</dbReference>
<gene>
    <name evidence="4" type="ORF">CA260_01035</name>
</gene>
<dbReference type="InterPro" id="IPR029016">
    <property type="entry name" value="GAF-like_dom_sf"/>
</dbReference>
<feature type="domain" description="PAS" evidence="2">
    <location>
        <begin position="7"/>
        <end position="77"/>
    </location>
</feature>
<feature type="domain" description="GGDEF" evidence="3">
    <location>
        <begin position="318"/>
        <end position="451"/>
    </location>
</feature>
<dbReference type="InterPro" id="IPR013767">
    <property type="entry name" value="PAS_fold"/>
</dbReference>
<dbReference type="NCBIfam" id="TIGR00254">
    <property type="entry name" value="GGDEF"/>
    <property type="match status" value="1"/>
</dbReference>
<dbReference type="SMART" id="SM00091">
    <property type="entry name" value="PAS"/>
    <property type="match status" value="1"/>
</dbReference>
<accession>A0A328P6C1</accession>
<evidence type="ECO:0000256" key="1">
    <source>
        <dbReference type="ARBA" id="ARBA00001946"/>
    </source>
</evidence>
<dbReference type="SUPFAM" id="SSF55073">
    <property type="entry name" value="Nucleotide cyclase"/>
    <property type="match status" value="1"/>
</dbReference>
<comment type="caution">
    <text evidence="4">The sequence shown here is derived from an EMBL/GenBank/DDBJ whole genome shotgun (WGS) entry which is preliminary data.</text>
</comment>
<dbReference type="SMART" id="SM00267">
    <property type="entry name" value="GGDEF"/>
    <property type="match status" value="1"/>
</dbReference>
<dbReference type="InterPro" id="IPR043128">
    <property type="entry name" value="Rev_trsase/Diguanyl_cyclase"/>
</dbReference>
<dbReference type="GO" id="GO:0003824">
    <property type="term" value="F:catalytic activity"/>
    <property type="evidence" value="ECO:0007669"/>
    <property type="project" value="UniProtKB-ARBA"/>
</dbReference>
<protein>
    <submittedName>
        <fullName evidence="4">Diguanylate cyclase</fullName>
    </submittedName>
</protein>
<dbReference type="PANTHER" id="PTHR46663">
    <property type="entry name" value="DIGUANYLATE CYCLASE DGCT-RELATED"/>
    <property type="match status" value="1"/>
</dbReference>
<dbReference type="Gene3D" id="3.30.450.20">
    <property type="entry name" value="PAS domain"/>
    <property type="match status" value="1"/>
</dbReference>
<dbReference type="CDD" id="cd00130">
    <property type="entry name" value="PAS"/>
    <property type="match status" value="1"/>
</dbReference>
<dbReference type="PROSITE" id="PS50887">
    <property type="entry name" value="GGDEF"/>
    <property type="match status" value="1"/>
</dbReference>
<evidence type="ECO:0000313" key="4">
    <source>
        <dbReference type="EMBL" id="RAO76546.1"/>
    </source>
</evidence>
<dbReference type="NCBIfam" id="TIGR00229">
    <property type="entry name" value="sensory_box"/>
    <property type="match status" value="1"/>
</dbReference>
<dbReference type="EMBL" id="NFZS01000001">
    <property type="protein sequence ID" value="RAO76546.1"/>
    <property type="molecule type" value="Genomic_DNA"/>
</dbReference>
<dbReference type="InterPro" id="IPR000014">
    <property type="entry name" value="PAS"/>
</dbReference>
<dbReference type="InterPro" id="IPR003018">
    <property type="entry name" value="GAF"/>
</dbReference>
<evidence type="ECO:0000259" key="3">
    <source>
        <dbReference type="PROSITE" id="PS50887"/>
    </source>
</evidence>
<dbReference type="SMART" id="SM00065">
    <property type="entry name" value="GAF"/>
    <property type="match status" value="1"/>
</dbReference>